<keyword evidence="4" id="KW-0460">Magnesium</keyword>
<accession>A0A1H5UG70</accession>
<dbReference type="EMBL" id="FNUS01000001">
    <property type="protein sequence ID" value="SEF74055.1"/>
    <property type="molecule type" value="Genomic_DNA"/>
</dbReference>
<dbReference type="GO" id="GO:0005829">
    <property type="term" value="C:cytosol"/>
    <property type="evidence" value="ECO:0007669"/>
    <property type="project" value="TreeGrafter"/>
</dbReference>
<dbReference type="GO" id="GO:0006742">
    <property type="term" value="P:NADP+ catabolic process"/>
    <property type="evidence" value="ECO:0007669"/>
    <property type="project" value="TreeGrafter"/>
</dbReference>
<reference evidence="7" key="1">
    <citation type="submission" date="2016-10" db="EMBL/GenBank/DDBJ databases">
        <authorList>
            <person name="Varghese N."/>
            <person name="Submissions S."/>
        </authorList>
    </citation>
    <scope>NUCLEOTIDE SEQUENCE [LARGE SCALE GENOMIC DNA]</scope>
    <source>
        <strain evidence="7">DSM 21580</strain>
    </source>
</reference>
<dbReference type="Pfam" id="PF00293">
    <property type="entry name" value="NUDIX"/>
    <property type="match status" value="1"/>
</dbReference>
<comment type="cofactor">
    <cofactor evidence="1">
        <name>Mg(2+)</name>
        <dbReference type="ChEBI" id="CHEBI:18420"/>
    </cofactor>
</comment>
<feature type="domain" description="Nudix hydrolase" evidence="5">
    <location>
        <begin position="33"/>
        <end position="167"/>
    </location>
</feature>
<dbReference type="GO" id="GO:0035529">
    <property type="term" value="F:NADH pyrophosphatase activity"/>
    <property type="evidence" value="ECO:0007669"/>
    <property type="project" value="TreeGrafter"/>
</dbReference>
<keyword evidence="7" id="KW-1185">Reference proteome</keyword>
<proteinExistence type="predicted"/>
<dbReference type="InterPro" id="IPR000086">
    <property type="entry name" value="NUDIX_hydrolase_dom"/>
</dbReference>
<dbReference type="GO" id="GO:0019677">
    <property type="term" value="P:NAD+ catabolic process"/>
    <property type="evidence" value="ECO:0007669"/>
    <property type="project" value="TreeGrafter"/>
</dbReference>
<sequence length="171" mass="19913">MEELKVCPKCGHETLIWNNVSKLTCSNCDFVMYQNVAAAVAVLIKFEEKYLFTRRNKNPQKGFLDLAGGFTDPKESGEETCVRELKEELNLDITAENLKYIGSLPNIYLYKNIKYNTLDLFYLYEMAAGSDFNLQIEEISETLWLEKENIKLEDIAFDSQRKFLKKYFNIS</sequence>
<dbReference type="CDD" id="cd04681">
    <property type="entry name" value="NUDIX_Hydrolase"/>
    <property type="match status" value="1"/>
</dbReference>
<evidence type="ECO:0000259" key="5">
    <source>
        <dbReference type="PROSITE" id="PS51462"/>
    </source>
</evidence>
<dbReference type="RefSeq" id="WP_103912772.1">
    <property type="nucleotide sequence ID" value="NZ_FNUS01000001.1"/>
</dbReference>
<dbReference type="PROSITE" id="PS00893">
    <property type="entry name" value="NUDIX_BOX"/>
    <property type="match status" value="1"/>
</dbReference>
<dbReference type="Gene3D" id="3.90.79.10">
    <property type="entry name" value="Nucleoside Triphosphate Pyrophosphohydrolase"/>
    <property type="match status" value="1"/>
</dbReference>
<keyword evidence="2" id="KW-0479">Metal-binding</keyword>
<evidence type="ECO:0000256" key="1">
    <source>
        <dbReference type="ARBA" id="ARBA00001946"/>
    </source>
</evidence>
<evidence type="ECO:0000256" key="2">
    <source>
        <dbReference type="ARBA" id="ARBA00022723"/>
    </source>
</evidence>
<dbReference type="GO" id="GO:0046872">
    <property type="term" value="F:metal ion binding"/>
    <property type="evidence" value="ECO:0007669"/>
    <property type="project" value="UniProtKB-KW"/>
</dbReference>
<dbReference type="InterPro" id="IPR020084">
    <property type="entry name" value="NUDIX_hydrolase_CS"/>
</dbReference>
<dbReference type="PANTHER" id="PTHR42904:SF12">
    <property type="entry name" value="ADP-RIBOSE PYROPHOSPHATASE-RELATED"/>
    <property type="match status" value="1"/>
</dbReference>
<dbReference type="InterPro" id="IPR015797">
    <property type="entry name" value="NUDIX_hydrolase-like_dom_sf"/>
</dbReference>
<dbReference type="AlphaFoldDB" id="A0A1H5UG70"/>
<evidence type="ECO:0000256" key="3">
    <source>
        <dbReference type="ARBA" id="ARBA00022801"/>
    </source>
</evidence>
<gene>
    <name evidence="6" type="ORF">SAMN05421847_0785</name>
</gene>
<evidence type="ECO:0000313" key="7">
    <source>
        <dbReference type="Proteomes" id="UP000236738"/>
    </source>
</evidence>
<protein>
    <submittedName>
        <fullName evidence="6">NUDIX domain-containing protein</fullName>
    </submittedName>
</protein>
<keyword evidence="3" id="KW-0378">Hydrolase</keyword>
<organism evidence="6 7">
    <name type="scientific">Halpernia humi</name>
    <dbReference type="NCBI Taxonomy" id="493375"/>
    <lineage>
        <taxon>Bacteria</taxon>
        <taxon>Pseudomonadati</taxon>
        <taxon>Bacteroidota</taxon>
        <taxon>Flavobacteriia</taxon>
        <taxon>Flavobacteriales</taxon>
        <taxon>Weeksellaceae</taxon>
        <taxon>Chryseobacterium group</taxon>
        <taxon>Halpernia</taxon>
    </lineage>
</organism>
<dbReference type="InterPro" id="IPR050241">
    <property type="entry name" value="NAD-cap_RNA_hydrolase_NudC"/>
</dbReference>
<dbReference type="PROSITE" id="PS51462">
    <property type="entry name" value="NUDIX"/>
    <property type="match status" value="1"/>
</dbReference>
<dbReference type="PANTHER" id="PTHR42904">
    <property type="entry name" value="NUDIX HYDROLASE, NUDC SUBFAMILY"/>
    <property type="match status" value="1"/>
</dbReference>
<dbReference type="SUPFAM" id="SSF55811">
    <property type="entry name" value="Nudix"/>
    <property type="match status" value="1"/>
</dbReference>
<evidence type="ECO:0000256" key="4">
    <source>
        <dbReference type="ARBA" id="ARBA00022842"/>
    </source>
</evidence>
<dbReference type="Proteomes" id="UP000236738">
    <property type="component" value="Unassembled WGS sequence"/>
</dbReference>
<evidence type="ECO:0000313" key="6">
    <source>
        <dbReference type="EMBL" id="SEF74055.1"/>
    </source>
</evidence>
<name>A0A1H5UG70_9FLAO</name>
<dbReference type="OrthoDB" id="9786141at2"/>